<evidence type="ECO:0000259" key="6">
    <source>
        <dbReference type="Pfam" id="PF00135"/>
    </source>
</evidence>
<keyword evidence="2 5" id="KW-0732">Signal</keyword>
<dbReference type="PROSITE" id="PS00941">
    <property type="entry name" value="CARBOXYLESTERASE_B_2"/>
    <property type="match status" value="1"/>
</dbReference>
<reference evidence="7 8" key="1">
    <citation type="submission" date="2023-03" db="EMBL/GenBank/DDBJ databases">
        <title>Genome insight into feeding habits of ladybird beetles.</title>
        <authorList>
            <person name="Li H.-S."/>
            <person name="Huang Y.-H."/>
            <person name="Pang H."/>
        </authorList>
    </citation>
    <scope>NUCLEOTIDE SEQUENCE [LARGE SCALE GENOMIC DNA]</scope>
    <source>
        <strain evidence="7">SYSU_2023b</strain>
        <tissue evidence="7">Whole body</tissue>
    </source>
</reference>
<keyword evidence="8" id="KW-1185">Reference proteome</keyword>
<protein>
    <recommendedName>
        <fullName evidence="6">Carboxylesterase type B domain-containing protein</fullName>
    </recommendedName>
</protein>
<keyword evidence="3" id="KW-0325">Glycoprotein</keyword>
<sequence length="722" mass="78052">MPKMYSFGLAFLLSWSSVICDGNGERIRRIVGGAPANIPPPDDPVVYTRFNGKTASVRGVLAFPHYVFRGIRYAKPPVGNLRFVRPQETFLEGFVNATNYPPPCVQPIPGTDKIVGEEDCLFLNIFTPSLPTGTEGYPVVIWIHGGGFRYGSASQYGVRHLVGRNLVVVTIQYRLGSLGFLSGGNTEIPGNAALWDMALATQWIRNYIGFFGGNPFKIVVMGQGTGASSALTVALSEIAKGNSAGVVAMSGTAVSHWSITNTPLNTARALAERNGCPVNSVLTMVKCLQNLDPKQIIGGDTYIELERLHQVGFQNGMAGGLGSAPVHEGRHDGRSLPSLVQNKPMEDMENNNIPKIPLLLGTTKDETKKACTSVFNNDIFKALTTIPDFLEKVLIKSLQSLIPLPTIPLFPASNNTFGLDGLLKALDPGKFRKYMEVPANDFQAAFAKIAEATGDALFNVPAFLTANMWSKGSETYLYKFEHAGKMKKGNFFLNGYSLVGIYGQGNDTAKGNEVSHGDELAYLFDAQNLDGTPVEQEEISEEDEKVRAHFAQMIADFAREGKVKIANKPAKPFSVESNNYIQLTADPKENENFQFCQMGLWLGLGQRLDNPLCGFLNVLDSELKNVQKSFFDTVDKTNTQLNTLTGGLTGGLTNGLTGGSDNNVVGGLDPFNILGGKKSGGGSNQKSKNSDDTINASLDKMTKPFNIFQNPKRGGGGLFGLK</sequence>
<evidence type="ECO:0000313" key="8">
    <source>
        <dbReference type="Proteomes" id="UP001431783"/>
    </source>
</evidence>
<dbReference type="InterPro" id="IPR019819">
    <property type="entry name" value="Carboxylesterase_B_CS"/>
</dbReference>
<feature type="chain" id="PRO_5043576081" description="Carboxylesterase type B domain-containing protein" evidence="5">
    <location>
        <begin position="21"/>
        <end position="722"/>
    </location>
</feature>
<proteinExistence type="inferred from homology"/>
<evidence type="ECO:0000256" key="5">
    <source>
        <dbReference type="SAM" id="SignalP"/>
    </source>
</evidence>
<evidence type="ECO:0000256" key="4">
    <source>
        <dbReference type="SAM" id="MobiDB-lite"/>
    </source>
</evidence>
<evidence type="ECO:0000313" key="7">
    <source>
        <dbReference type="EMBL" id="KAK9886688.1"/>
    </source>
</evidence>
<feature type="signal peptide" evidence="5">
    <location>
        <begin position="1"/>
        <end position="20"/>
    </location>
</feature>
<name>A0AAW1UV19_9CUCU</name>
<comment type="caution">
    <text evidence="7">The sequence shown here is derived from an EMBL/GenBank/DDBJ whole genome shotgun (WGS) entry which is preliminary data.</text>
</comment>
<accession>A0AAW1UV19</accession>
<dbReference type="EMBL" id="JARQZJ010000101">
    <property type="protein sequence ID" value="KAK9886688.1"/>
    <property type="molecule type" value="Genomic_DNA"/>
</dbReference>
<evidence type="ECO:0000256" key="1">
    <source>
        <dbReference type="ARBA" id="ARBA00005964"/>
    </source>
</evidence>
<gene>
    <name evidence="7" type="ORF">WA026_017608</name>
</gene>
<evidence type="ECO:0000256" key="2">
    <source>
        <dbReference type="ARBA" id="ARBA00022729"/>
    </source>
</evidence>
<evidence type="ECO:0000256" key="3">
    <source>
        <dbReference type="ARBA" id="ARBA00023180"/>
    </source>
</evidence>
<comment type="similarity">
    <text evidence="1">Belongs to the type-B carboxylesterase/lipase family.</text>
</comment>
<feature type="region of interest" description="Disordered" evidence="4">
    <location>
        <begin position="676"/>
        <end position="695"/>
    </location>
</feature>
<dbReference type="AlphaFoldDB" id="A0AAW1UV19"/>
<dbReference type="Proteomes" id="UP001431783">
    <property type="component" value="Unassembled WGS sequence"/>
</dbReference>
<organism evidence="7 8">
    <name type="scientific">Henosepilachna vigintioctopunctata</name>
    <dbReference type="NCBI Taxonomy" id="420089"/>
    <lineage>
        <taxon>Eukaryota</taxon>
        <taxon>Metazoa</taxon>
        <taxon>Ecdysozoa</taxon>
        <taxon>Arthropoda</taxon>
        <taxon>Hexapoda</taxon>
        <taxon>Insecta</taxon>
        <taxon>Pterygota</taxon>
        <taxon>Neoptera</taxon>
        <taxon>Endopterygota</taxon>
        <taxon>Coleoptera</taxon>
        <taxon>Polyphaga</taxon>
        <taxon>Cucujiformia</taxon>
        <taxon>Coccinelloidea</taxon>
        <taxon>Coccinellidae</taxon>
        <taxon>Epilachninae</taxon>
        <taxon>Epilachnini</taxon>
        <taxon>Henosepilachna</taxon>
    </lineage>
</organism>
<dbReference type="Gene3D" id="3.40.50.1820">
    <property type="entry name" value="alpha/beta hydrolase"/>
    <property type="match status" value="1"/>
</dbReference>
<dbReference type="PANTHER" id="PTHR43903">
    <property type="entry name" value="NEUROLIGIN"/>
    <property type="match status" value="1"/>
</dbReference>
<dbReference type="SUPFAM" id="SSF53474">
    <property type="entry name" value="alpha/beta-Hydrolases"/>
    <property type="match status" value="1"/>
</dbReference>
<dbReference type="InterPro" id="IPR029058">
    <property type="entry name" value="AB_hydrolase_fold"/>
</dbReference>
<feature type="domain" description="Carboxylesterase type B" evidence="6">
    <location>
        <begin position="50"/>
        <end position="589"/>
    </location>
</feature>
<dbReference type="InterPro" id="IPR051093">
    <property type="entry name" value="Neuroligin/BSAL"/>
</dbReference>
<dbReference type="Pfam" id="PF00135">
    <property type="entry name" value="COesterase"/>
    <property type="match status" value="1"/>
</dbReference>
<dbReference type="InterPro" id="IPR002018">
    <property type="entry name" value="CarbesteraseB"/>
</dbReference>